<gene>
    <name evidence="1" type="ORF">A3F84_26420</name>
</gene>
<dbReference type="Proteomes" id="UP000178606">
    <property type="component" value="Unassembled WGS sequence"/>
</dbReference>
<dbReference type="Pfam" id="PF10049">
    <property type="entry name" value="DUF2283"/>
    <property type="match status" value="1"/>
</dbReference>
<sequence length="73" mass="8307">MDVPIIDLSLLRLPFPQVWSDYDEEADGLYLSFEKPQCADDSVTENDGNVYHYREGRLVGITISNAGQRFRGL</sequence>
<evidence type="ECO:0008006" key="3">
    <source>
        <dbReference type="Google" id="ProtNLM"/>
    </source>
</evidence>
<evidence type="ECO:0000313" key="1">
    <source>
        <dbReference type="EMBL" id="OGG45465.1"/>
    </source>
</evidence>
<proteinExistence type="predicted"/>
<reference evidence="1 2" key="1">
    <citation type="journal article" date="2016" name="Nat. Commun.">
        <title>Thousands of microbial genomes shed light on interconnected biogeochemical processes in an aquifer system.</title>
        <authorList>
            <person name="Anantharaman K."/>
            <person name="Brown C.T."/>
            <person name="Hug L.A."/>
            <person name="Sharon I."/>
            <person name="Castelle C.J."/>
            <person name="Probst A.J."/>
            <person name="Thomas B.C."/>
            <person name="Singh A."/>
            <person name="Wilkins M.J."/>
            <person name="Karaoz U."/>
            <person name="Brodie E.L."/>
            <person name="Williams K.H."/>
            <person name="Hubbard S.S."/>
            <person name="Banfield J.F."/>
        </authorList>
    </citation>
    <scope>NUCLEOTIDE SEQUENCE [LARGE SCALE GENOMIC DNA]</scope>
    <source>
        <strain evidence="2">RIFCSPLOWO2_12_FULL_64_10</strain>
    </source>
</reference>
<comment type="caution">
    <text evidence="1">The sequence shown here is derived from an EMBL/GenBank/DDBJ whole genome shotgun (WGS) entry which is preliminary data.</text>
</comment>
<dbReference type="InterPro" id="IPR019270">
    <property type="entry name" value="DUF2283"/>
</dbReference>
<name>A0A1F6C8H7_HANXR</name>
<accession>A0A1F6C8H7</accession>
<dbReference type="AlphaFoldDB" id="A0A1F6C8H7"/>
<protein>
    <recommendedName>
        <fullName evidence="3">DUF2283 domain-containing protein</fullName>
    </recommendedName>
</protein>
<dbReference type="EMBL" id="MFKF01000375">
    <property type="protein sequence ID" value="OGG45465.1"/>
    <property type="molecule type" value="Genomic_DNA"/>
</dbReference>
<evidence type="ECO:0000313" key="2">
    <source>
        <dbReference type="Proteomes" id="UP000178606"/>
    </source>
</evidence>
<organism evidence="1 2">
    <name type="scientific">Handelsmanbacteria sp. (strain RIFCSPLOWO2_12_FULL_64_10)</name>
    <dbReference type="NCBI Taxonomy" id="1817868"/>
    <lineage>
        <taxon>Bacteria</taxon>
        <taxon>Candidatus Handelsmaniibacteriota</taxon>
    </lineage>
</organism>